<keyword evidence="1" id="KW-0812">Transmembrane</keyword>
<name>A0A0E9UT87_ANGAN</name>
<evidence type="ECO:0000256" key="1">
    <source>
        <dbReference type="SAM" id="Phobius"/>
    </source>
</evidence>
<feature type="transmembrane region" description="Helical" evidence="1">
    <location>
        <begin position="16"/>
        <end position="33"/>
    </location>
</feature>
<proteinExistence type="predicted"/>
<accession>A0A0E9UT87</accession>
<evidence type="ECO:0000313" key="2">
    <source>
        <dbReference type="EMBL" id="JAH68956.1"/>
    </source>
</evidence>
<dbReference type="AlphaFoldDB" id="A0A0E9UT87"/>
<protein>
    <submittedName>
        <fullName evidence="2">Uncharacterized protein</fullName>
    </submittedName>
</protein>
<keyword evidence="1" id="KW-1133">Transmembrane helix</keyword>
<reference evidence="2" key="2">
    <citation type="journal article" date="2015" name="Fish Shellfish Immunol.">
        <title>Early steps in the European eel (Anguilla anguilla)-Vibrio vulnificus interaction in the gills: Role of the RtxA13 toxin.</title>
        <authorList>
            <person name="Callol A."/>
            <person name="Pajuelo D."/>
            <person name="Ebbesson L."/>
            <person name="Teles M."/>
            <person name="MacKenzie S."/>
            <person name="Amaro C."/>
        </authorList>
    </citation>
    <scope>NUCLEOTIDE SEQUENCE</scope>
</reference>
<reference evidence="2" key="1">
    <citation type="submission" date="2014-11" db="EMBL/GenBank/DDBJ databases">
        <authorList>
            <person name="Amaro Gonzalez C."/>
        </authorList>
    </citation>
    <scope>NUCLEOTIDE SEQUENCE</scope>
</reference>
<sequence>MGKLCGERPAKLKQPSWGFIGYLLLNLPLFFVSHV</sequence>
<dbReference type="EMBL" id="GBXM01039621">
    <property type="protein sequence ID" value="JAH68956.1"/>
    <property type="molecule type" value="Transcribed_RNA"/>
</dbReference>
<keyword evidence="1" id="KW-0472">Membrane</keyword>
<organism evidence="2">
    <name type="scientific">Anguilla anguilla</name>
    <name type="common">European freshwater eel</name>
    <name type="synonym">Muraena anguilla</name>
    <dbReference type="NCBI Taxonomy" id="7936"/>
    <lineage>
        <taxon>Eukaryota</taxon>
        <taxon>Metazoa</taxon>
        <taxon>Chordata</taxon>
        <taxon>Craniata</taxon>
        <taxon>Vertebrata</taxon>
        <taxon>Euteleostomi</taxon>
        <taxon>Actinopterygii</taxon>
        <taxon>Neopterygii</taxon>
        <taxon>Teleostei</taxon>
        <taxon>Anguilliformes</taxon>
        <taxon>Anguillidae</taxon>
        <taxon>Anguilla</taxon>
    </lineage>
</organism>